<dbReference type="PANTHER" id="PTHR43649">
    <property type="entry name" value="ARABINOSE-BINDING PROTEIN-RELATED"/>
    <property type="match status" value="1"/>
</dbReference>
<gene>
    <name evidence="2" type="ORF">FOE78_09940</name>
</gene>
<dbReference type="Pfam" id="PF13416">
    <property type="entry name" value="SBP_bac_8"/>
    <property type="match status" value="1"/>
</dbReference>
<name>A0A516PYF7_9ACTN</name>
<accession>A0A516PYF7</accession>
<dbReference type="InterPro" id="IPR050490">
    <property type="entry name" value="Bact_solute-bd_prot1"/>
</dbReference>
<keyword evidence="1" id="KW-0732">Signal</keyword>
<dbReference type="PROSITE" id="PS51257">
    <property type="entry name" value="PROKAR_LIPOPROTEIN"/>
    <property type="match status" value="1"/>
</dbReference>
<dbReference type="KEGG" id="mik:FOE78_09940"/>
<dbReference type="PANTHER" id="PTHR43649:SF11">
    <property type="entry name" value="ABC TRANSPORTER SUBSTRATE-BINDING PROTEIN YESO-RELATED"/>
    <property type="match status" value="1"/>
</dbReference>
<proteinExistence type="predicted"/>
<organism evidence="2 3">
    <name type="scientific">Microlunatus elymi</name>
    <dbReference type="NCBI Taxonomy" id="2596828"/>
    <lineage>
        <taxon>Bacteria</taxon>
        <taxon>Bacillati</taxon>
        <taxon>Actinomycetota</taxon>
        <taxon>Actinomycetes</taxon>
        <taxon>Propionibacteriales</taxon>
        <taxon>Propionibacteriaceae</taxon>
        <taxon>Microlunatus</taxon>
    </lineage>
</organism>
<dbReference type="Proteomes" id="UP000319263">
    <property type="component" value="Chromosome"/>
</dbReference>
<reference evidence="2 3" key="1">
    <citation type="submission" date="2019-07" db="EMBL/GenBank/DDBJ databases">
        <title>Microlunatus dokdonensis sp. nov. isolated from the rhizospheric soil of the wild plant Elymus tsukushiensis.</title>
        <authorList>
            <person name="Ghim S.-Y."/>
            <person name="Hwang Y.-J."/>
            <person name="Son J.-S."/>
            <person name="Shin J.-H."/>
        </authorList>
    </citation>
    <scope>NUCLEOTIDE SEQUENCE [LARGE SCALE GENOMIC DNA]</scope>
    <source>
        <strain evidence="2 3">KUDC0627</strain>
    </source>
</reference>
<sequence>MSISRRQFLTGAALAATASTVGLSACSNSGGGSDSGDGTATLAFGWWGNPVRNKNTNAAIAAYMKANPKVTIKAQPGEWSSYWDKLATQTAANNAPDIIQMDMAYISEYGTKGALLDLSKYVNTDKFQAGTVDAGKVDGKLVGINAGINSLAFMVNPKVFKAAGVDIPDDKTWTWDDYKAIAAEVTKKSPSGTFGSASLFSDNLLQAWLRQNGKDEYTADGKLGFTAQDIIPYLQMMLDFEKAKAIPGASAISEDQGKSTDQNMFATGKVGIALNWSNQLTTVTESVGSEIKMLRYPTMTGNVADRKAWYKASMLWSASSRTKYPEAAGKLIDWWVNSTEAANINLDERGLPANTEIVKEITPKLTDTGKVAAQFIADIKPELGDTPVAPPPGAGNLGDVLNRYQTDLLFGRININDAATKFVDEVNSNIQQAS</sequence>
<dbReference type="Gene3D" id="3.40.190.10">
    <property type="entry name" value="Periplasmic binding protein-like II"/>
    <property type="match status" value="2"/>
</dbReference>
<dbReference type="InterPro" id="IPR006059">
    <property type="entry name" value="SBP"/>
</dbReference>
<evidence type="ECO:0000313" key="2">
    <source>
        <dbReference type="EMBL" id="QDP96182.1"/>
    </source>
</evidence>
<dbReference type="InterPro" id="IPR006311">
    <property type="entry name" value="TAT_signal"/>
</dbReference>
<dbReference type="RefSeq" id="WP_143986148.1">
    <property type="nucleotide sequence ID" value="NZ_CP041692.1"/>
</dbReference>
<keyword evidence="3" id="KW-1185">Reference proteome</keyword>
<feature type="signal peptide" evidence="1">
    <location>
        <begin position="1"/>
        <end position="24"/>
    </location>
</feature>
<protein>
    <submittedName>
        <fullName evidence="2">Extracellular solute-binding protein</fullName>
    </submittedName>
</protein>
<evidence type="ECO:0000313" key="3">
    <source>
        <dbReference type="Proteomes" id="UP000319263"/>
    </source>
</evidence>
<evidence type="ECO:0000256" key="1">
    <source>
        <dbReference type="SAM" id="SignalP"/>
    </source>
</evidence>
<feature type="chain" id="PRO_5039685287" evidence="1">
    <location>
        <begin position="25"/>
        <end position="434"/>
    </location>
</feature>
<dbReference type="AlphaFoldDB" id="A0A516PYF7"/>
<dbReference type="SUPFAM" id="SSF53850">
    <property type="entry name" value="Periplasmic binding protein-like II"/>
    <property type="match status" value="1"/>
</dbReference>
<dbReference type="EMBL" id="CP041692">
    <property type="protein sequence ID" value="QDP96182.1"/>
    <property type="molecule type" value="Genomic_DNA"/>
</dbReference>
<dbReference type="PROSITE" id="PS51318">
    <property type="entry name" value="TAT"/>
    <property type="match status" value="1"/>
</dbReference>
<dbReference type="OrthoDB" id="1650177at2"/>